<reference evidence="3 4" key="1">
    <citation type="submission" date="2016-11" db="EMBL/GenBank/DDBJ databases">
        <authorList>
            <person name="Jaros S."/>
            <person name="Januszkiewicz K."/>
            <person name="Wedrychowicz H."/>
        </authorList>
    </citation>
    <scope>NUCLEOTIDE SEQUENCE [LARGE SCALE GENOMIC DNA]</scope>
    <source>
        <strain evidence="3 4">CGMCC 4.2025</strain>
    </source>
</reference>
<accession>A0A1M6TEP0</accession>
<dbReference type="PANTHER" id="PTHR30349:SF64">
    <property type="entry name" value="PROPHAGE INTEGRASE INTD-RELATED"/>
    <property type="match status" value="1"/>
</dbReference>
<dbReference type="InterPro" id="IPR050090">
    <property type="entry name" value="Tyrosine_recombinase_XerCD"/>
</dbReference>
<dbReference type="Gene3D" id="1.10.443.10">
    <property type="entry name" value="Intergrase catalytic core"/>
    <property type="match status" value="1"/>
</dbReference>
<proteinExistence type="predicted"/>
<dbReference type="PANTHER" id="PTHR30349">
    <property type="entry name" value="PHAGE INTEGRASE-RELATED"/>
    <property type="match status" value="1"/>
</dbReference>
<dbReference type="InterPro" id="IPR011010">
    <property type="entry name" value="DNA_brk_join_enz"/>
</dbReference>
<keyword evidence="1" id="KW-0233">DNA recombination</keyword>
<dbReference type="GO" id="GO:0003677">
    <property type="term" value="F:DNA binding"/>
    <property type="evidence" value="ECO:0007669"/>
    <property type="project" value="InterPro"/>
</dbReference>
<evidence type="ECO:0000313" key="4">
    <source>
        <dbReference type="Proteomes" id="UP000184111"/>
    </source>
</evidence>
<dbReference type="InterPro" id="IPR013762">
    <property type="entry name" value="Integrase-like_cat_sf"/>
</dbReference>
<organism evidence="3 4">
    <name type="scientific">Actinacidiphila paucisporea</name>
    <dbReference type="NCBI Taxonomy" id="310782"/>
    <lineage>
        <taxon>Bacteria</taxon>
        <taxon>Bacillati</taxon>
        <taxon>Actinomycetota</taxon>
        <taxon>Actinomycetes</taxon>
        <taxon>Kitasatosporales</taxon>
        <taxon>Streptomycetaceae</taxon>
        <taxon>Actinacidiphila</taxon>
    </lineage>
</organism>
<dbReference type="STRING" id="310782.SAMN05216499_10124"/>
<dbReference type="GO" id="GO:0006310">
    <property type="term" value="P:DNA recombination"/>
    <property type="evidence" value="ECO:0007669"/>
    <property type="project" value="UniProtKB-KW"/>
</dbReference>
<evidence type="ECO:0000259" key="2">
    <source>
        <dbReference type="PROSITE" id="PS51898"/>
    </source>
</evidence>
<dbReference type="OrthoDB" id="3773913at2"/>
<dbReference type="RefSeq" id="WP_073492230.1">
    <property type="nucleotide sequence ID" value="NZ_FRBI01000001.1"/>
</dbReference>
<dbReference type="SUPFAM" id="SSF56349">
    <property type="entry name" value="DNA breaking-rejoining enzymes"/>
    <property type="match status" value="1"/>
</dbReference>
<protein>
    <submittedName>
        <fullName evidence="3">Phage integrase family protein</fullName>
    </submittedName>
</protein>
<dbReference type="Proteomes" id="UP000184111">
    <property type="component" value="Unassembled WGS sequence"/>
</dbReference>
<dbReference type="EMBL" id="FRBI01000001">
    <property type="protein sequence ID" value="SHK55502.1"/>
    <property type="molecule type" value="Genomic_DNA"/>
</dbReference>
<feature type="domain" description="Tyr recombinase" evidence="2">
    <location>
        <begin position="232"/>
        <end position="445"/>
    </location>
</feature>
<dbReference type="GO" id="GO:0015074">
    <property type="term" value="P:DNA integration"/>
    <property type="evidence" value="ECO:0007669"/>
    <property type="project" value="InterPro"/>
</dbReference>
<keyword evidence="4" id="KW-1185">Reference proteome</keyword>
<gene>
    <name evidence="3" type="ORF">SAMN05216499_10124</name>
</gene>
<evidence type="ECO:0000313" key="3">
    <source>
        <dbReference type="EMBL" id="SHK55502.1"/>
    </source>
</evidence>
<dbReference type="PROSITE" id="PS51898">
    <property type="entry name" value="TYR_RECOMBINASE"/>
    <property type="match status" value="1"/>
</dbReference>
<dbReference type="InterPro" id="IPR002104">
    <property type="entry name" value="Integrase_catalytic"/>
</dbReference>
<dbReference type="Pfam" id="PF00589">
    <property type="entry name" value="Phage_integrase"/>
    <property type="match status" value="1"/>
</dbReference>
<dbReference type="AlphaFoldDB" id="A0A1M6TEP0"/>
<sequence>MAYTFEVRIWAVRQRKDRGQTTAELRWKVGSTPHSQTFRTKTLGDGRRAELLGAVRNGEQFDEVTGLPVSELRRRNDVSWYQHARDYIEMKWLASPAKTRTTLAEAMASATPALVSTHRGMPEQRELRRALYSWAFNMNRWKEDPPAEVQRVLDWVEGHTVPMNALEDPLLLRKVLNAFTLRLDGEAAAASVMRRKRAIFHNALGFAVEARRLAVNPLPQVQWSLPAPVDQVDPGCVVNPKQARQLLKAVEAQGARGRHLKTFFAVLYHAGLRPGEAVWLRRVNCELPLKGWGVLHLDGSRPRVGSSWTDSGTAHDERGLKWRPRKDVRHVPIPPALVAMLSEHLDTYGTTHDGRLFQTARGGIVQESGYGEVWARARKSAFTPEQHASPLAVRPYELRHACVSLWLNSGVDPVEVARRAGHSVAVLLKVYAKCLDGATEMANARIDAALKRWR</sequence>
<evidence type="ECO:0000256" key="1">
    <source>
        <dbReference type="ARBA" id="ARBA00023172"/>
    </source>
</evidence>
<name>A0A1M6TEP0_9ACTN</name>